<gene>
    <name evidence="1" type="ORF">COCMIDRAFT_86537</name>
</gene>
<evidence type="ECO:0000313" key="2">
    <source>
        <dbReference type="Proteomes" id="UP000054032"/>
    </source>
</evidence>
<sequence length="62" mass="6595">MLMICASGPIGDFPGTTDAMPKATFERAIWSLDLILAKDIGPLAGAGMPRGFGFWEGNVFMC</sequence>
<proteinExistence type="predicted"/>
<dbReference type="EMBL" id="KI963938">
    <property type="protein sequence ID" value="EUC48798.1"/>
    <property type="molecule type" value="Genomic_DNA"/>
</dbReference>
<dbReference type="RefSeq" id="XP_007684788.1">
    <property type="nucleotide sequence ID" value="XM_007686598.1"/>
</dbReference>
<dbReference type="HOGENOM" id="CLU_2903874_0_0_1"/>
<accession>W6ZFZ1</accession>
<protein>
    <submittedName>
        <fullName evidence="1">Uncharacterized protein</fullName>
    </submittedName>
</protein>
<dbReference type="KEGG" id="bor:COCMIDRAFT_86537"/>
<dbReference type="AlphaFoldDB" id="W6ZFZ1"/>
<evidence type="ECO:0000313" key="1">
    <source>
        <dbReference type="EMBL" id="EUC48798.1"/>
    </source>
</evidence>
<dbReference type="Proteomes" id="UP000054032">
    <property type="component" value="Unassembled WGS sequence"/>
</dbReference>
<reference evidence="1 2" key="1">
    <citation type="journal article" date="2013" name="PLoS Genet.">
        <title>Comparative genome structure, secondary metabolite, and effector coding capacity across Cochliobolus pathogens.</title>
        <authorList>
            <person name="Condon B.J."/>
            <person name="Leng Y."/>
            <person name="Wu D."/>
            <person name="Bushley K.E."/>
            <person name="Ohm R.A."/>
            <person name="Otillar R."/>
            <person name="Martin J."/>
            <person name="Schackwitz W."/>
            <person name="Grimwood J."/>
            <person name="MohdZainudin N."/>
            <person name="Xue C."/>
            <person name="Wang R."/>
            <person name="Manning V.A."/>
            <person name="Dhillon B."/>
            <person name="Tu Z.J."/>
            <person name="Steffenson B.J."/>
            <person name="Salamov A."/>
            <person name="Sun H."/>
            <person name="Lowry S."/>
            <person name="LaButti K."/>
            <person name="Han J."/>
            <person name="Copeland A."/>
            <person name="Lindquist E."/>
            <person name="Barry K."/>
            <person name="Schmutz J."/>
            <person name="Baker S.E."/>
            <person name="Ciuffetti L.M."/>
            <person name="Grigoriev I.V."/>
            <person name="Zhong S."/>
            <person name="Turgeon B.G."/>
        </authorList>
    </citation>
    <scope>NUCLEOTIDE SEQUENCE [LARGE SCALE GENOMIC DNA]</scope>
    <source>
        <strain evidence="1 2">ATCC 44560</strain>
    </source>
</reference>
<keyword evidence="2" id="KW-1185">Reference proteome</keyword>
<organism evidence="1 2">
    <name type="scientific">Bipolaris oryzae ATCC 44560</name>
    <dbReference type="NCBI Taxonomy" id="930090"/>
    <lineage>
        <taxon>Eukaryota</taxon>
        <taxon>Fungi</taxon>
        <taxon>Dikarya</taxon>
        <taxon>Ascomycota</taxon>
        <taxon>Pezizomycotina</taxon>
        <taxon>Dothideomycetes</taxon>
        <taxon>Pleosporomycetidae</taxon>
        <taxon>Pleosporales</taxon>
        <taxon>Pleosporineae</taxon>
        <taxon>Pleosporaceae</taxon>
        <taxon>Bipolaris</taxon>
    </lineage>
</organism>
<name>W6ZFZ1_COCMI</name>
<dbReference type="GeneID" id="19126878"/>